<accession>A0A2G9YHE1</accession>
<dbReference type="GO" id="GO:0022625">
    <property type="term" value="C:cytosolic large ribosomal subunit"/>
    <property type="evidence" value="ECO:0007669"/>
    <property type="project" value="TreeGrafter"/>
</dbReference>
<evidence type="ECO:0000256" key="2">
    <source>
        <dbReference type="ARBA" id="ARBA00022730"/>
    </source>
</evidence>
<dbReference type="GO" id="GO:0003735">
    <property type="term" value="F:structural constituent of ribosome"/>
    <property type="evidence" value="ECO:0007669"/>
    <property type="project" value="InterPro"/>
</dbReference>
<dbReference type="GO" id="GO:0019843">
    <property type="term" value="F:rRNA binding"/>
    <property type="evidence" value="ECO:0007669"/>
    <property type="project" value="UniProtKB-UniRule"/>
</dbReference>
<dbReference type="InterPro" id="IPR036394">
    <property type="entry name" value="Ribosomal_uL22_sf"/>
</dbReference>
<dbReference type="PANTHER" id="PTHR13501">
    <property type="entry name" value="CHLOROPLAST 50S RIBOSOMAL PROTEIN L22-RELATED"/>
    <property type="match status" value="1"/>
</dbReference>
<dbReference type="InterPro" id="IPR005727">
    <property type="entry name" value="Ribosomal_uL22_bac/chlpt-type"/>
</dbReference>
<organism evidence="11 12">
    <name type="scientific">Candidatus Sherwoodlollariibacterium unditelluris</name>
    <dbReference type="NCBI Taxonomy" id="1974757"/>
    <lineage>
        <taxon>Bacteria</taxon>
        <taxon>Pseudomonadati</taxon>
        <taxon>Candidatus Omnitrophota</taxon>
        <taxon>Candidatus Sherwoodlollariibacterium</taxon>
    </lineage>
</organism>
<dbReference type="HAMAP" id="MF_01331_B">
    <property type="entry name" value="Ribosomal_uL22_B"/>
    <property type="match status" value="1"/>
</dbReference>
<dbReference type="Gene3D" id="3.90.470.10">
    <property type="entry name" value="Ribosomal protein L22/L17"/>
    <property type="match status" value="1"/>
</dbReference>
<dbReference type="CDD" id="cd00336">
    <property type="entry name" value="Ribosomal_L22"/>
    <property type="match status" value="1"/>
</dbReference>
<evidence type="ECO:0000256" key="7">
    <source>
        <dbReference type="HAMAP-Rule" id="MF_01331"/>
    </source>
</evidence>
<evidence type="ECO:0000256" key="4">
    <source>
        <dbReference type="ARBA" id="ARBA00022980"/>
    </source>
</evidence>
<evidence type="ECO:0000313" key="11">
    <source>
        <dbReference type="EMBL" id="PIP18658.1"/>
    </source>
</evidence>
<evidence type="ECO:0000256" key="6">
    <source>
        <dbReference type="ARBA" id="ARBA00035207"/>
    </source>
</evidence>
<dbReference type="EMBL" id="PCRK01000182">
    <property type="protein sequence ID" value="PIP18658.1"/>
    <property type="molecule type" value="Genomic_DNA"/>
</dbReference>
<keyword evidence="3 7" id="KW-0694">RNA-binding</keyword>
<evidence type="ECO:0000256" key="8">
    <source>
        <dbReference type="RuleBase" id="RU004005"/>
    </source>
</evidence>
<comment type="caution">
    <text evidence="11">The sequence shown here is derived from an EMBL/GenBank/DDBJ whole genome shotgun (WGS) entry which is preliminary data.</text>
</comment>
<evidence type="ECO:0000256" key="1">
    <source>
        <dbReference type="ARBA" id="ARBA00009451"/>
    </source>
</evidence>
<reference evidence="11 12" key="1">
    <citation type="submission" date="2017-09" db="EMBL/GenBank/DDBJ databases">
        <title>Depth-based differentiation of microbial function through sediment-hosted aquifers and enrichment of novel symbionts in the deep terrestrial subsurface.</title>
        <authorList>
            <person name="Probst A.J."/>
            <person name="Ladd B."/>
            <person name="Jarett J.K."/>
            <person name="Geller-Mcgrath D.E."/>
            <person name="Sieber C.M."/>
            <person name="Emerson J.B."/>
            <person name="Anantharaman K."/>
            <person name="Thomas B.C."/>
            <person name="Malmstrom R."/>
            <person name="Stieglmeier M."/>
            <person name="Klingl A."/>
            <person name="Woyke T."/>
            <person name="Ryan C.M."/>
            <person name="Banfield J.F."/>
        </authorList>
    </citation>
    <scope>NUCLEOTIDE SEQUENCE [LARGE SCALE GENOMIC DNA]</scope>
    <source>
        <strain evidence="11">CG23_combo_of_CG06-09_8_20_14_all_41_10</strain>
    </source>
</reference>
<sequence length="110" mass="12475">MIAKAEGKFLRVSPTKVSQVMDLIRNKDAKEAVSILFHLNKRPKEYLIKILKSAIANAKVKGFNVEQLYISKIICNVGPSWKRFKAAAFGRAQPILKRTAHIKIELDLKE</sequence>
<gene>
    <name evidence="7" type="primary">rplV</name>
    <name evidence="11" type="ORF">COX41_07105</name>
</gene>
<evidence type="ECO:0000256" key="9">
    <source>
        <dbReference type="RuleBase" id="RU004006"/>
    </source>
</evidence>
<dbReference type="AlphaFoldDB" id="A0A2G9YHE1"/>
<dbReference type="Proteomes" id="UP000231292">
    <property type="component" value="Unassembled WGS sequence"/>
</dbReference>
<dbReference type="PANTHER" id="PTHR13501:SF8">
    <property type="entry name" value="LARGE RIBOSOMAL SUBUNIT PROTEIN UL22M"/>
    <property type="match status" value="1"/>
</dbReference>
<comment type="function">
    <text evidence="7">The globular domain of the protein is located near the polypeptide exit tunnel on the outside of the subunit, while an extended beta-hairpin is found that lines the wall of the exit tunnel in the center of the 70S ribosome.</text>
</comment>
<comment type="function">
    <text evidence="7 10">This protein binds specifically to 23S rRNA; its binding is stimulated by other ribosomal proteins, e.g., L4, L17, and L20. It is important during the early stages of 50S assembly. It makes multiple contacts with different domains of the 23S rRNA in the assembled 50S subunit and ribosome.</text>
</comment>
<evidence type="ECO:0000313" key="12">
    <source>
        <dbReference type="Proteomes" id="UP000231292"/>
    </source>
</evidence>
<keyword evidence="4 7" id="KW-0689">Ribosomal protein</keyword>
<dbReference type="Pfam" id="PF00237">
    <property type="entry name" value="Ribosomal_L22"/>
    <property type="match status" value="1"/>
</dbReference>
<evidence type="ECO:0000256" key="10">
    <source>
        <dbReference type="RuleBase" id="RU004008"/>
    </source>
</evidence>
<comment type="subunit">
    <text evidence="7 9">Part of the 50S ribosomal subunit.</text>
</comment>
<dbReference type="InterPro" id="IPR047867">
    <property type="entry name" value="Ribosomal_uL22_bac/org-type"/>
</dbReference>
<name>A0A2G9YHE1_9BACT</name>
<proteinExistence type="inferred from homology"/>
<keyword evidence="5 7" id="KW-0687">Ribonucleoprotein</keyword>
<keyword evidence="2 7" id="KW-0699">rRNA-binding</keyword>
<dbReference type="NCBIfam" id="TIGR01044">
    <property type="entry name" value="rplV_bact"/>
    <property type="match status" value="1"/>
</dbReference>
<evidence type="ECO:0000256" key="3">
    <source>
        <dbReference type="ARBA" id="ARBA00022884"/>
    </source>
</evidence>
<protein>
    <recommendedName>
        <fullName evidence="6 7">Large ribosomal subunit protein uL22</fullName>
    </recommendedName>
</protein>
<comment type="similarity">
    <text evidence="1 7 8">Belongs to the universal ribosomal protein uL22 family.</text>
</comment>
<dbReference type="SUPFAM" id="SSF54843">
    <property type="entry name" value="Ribosomal protein L22"/>
    <property type="match status" value="1"/>
</dbReference>
<evidence type="ECO:0000256" key="5">
    <source>
        <dbReference type="ARBA" id="ARBA00023274"/>
    </source>
</evidence>
<dbReference type="InterPro" id="IPR001063">
    <property type="entry name" value="Ribosomal_uL22"/>
</dbReference>
<dbReference type="GO" id="GO:0006412">
    <property type="term" value="P:translation"/>
    <property type="evidence" value="ECO:0007669"/>
    <property type="project" value="UniProtKB-UniRule"/>
</dbReference>